<keyword evidence="2" id="KW-1133">Transmembrane helix</keyword>
<protein>
    <recommendedName>
        <fullName evidence="5">DUF4245 domain-containing protein</fullName>
    </recommendedName>
</protein>
<evidence type="ECO:0000313" key="4">
    <source>
        <dbReference type="Proteomes" id="UP000004367"/>
    </source>
</evidence>
<dbReference type="EMBL" id="BAFE01000049">
    <property type="protein sequence ID" value="GAB48263.1"/>
    <property type="molecule type" value="Genomic_DNA"/>
</dbReference>
<feature type="region of interest" description="Disordered" evidence="1">
    <location>
        <begin position="1"/>
        <end position="45"/>
    </location>
</feature>
<feature type="region of interest" description="Disordered" evidence="1">
    <location>
        <begin position="160"/>
        <end position="183"/>
    </location>
</feature>
<comment type="caution">
    <text evidence="3">The sequence shown here is derived from an EMBL/GenBank/DDBJ whole genome shotgun (WGS) entry which is preliminary data.</text>
</comment>
<feature type="compositionally biased region" description="Polar residues" evidence="1">
    <location>
        <begin position="168"/>
        <end position="180"/>
    </location>
</feature>
<feature type="compositionally biased region" description="Low complexity" evidence="1">
    <location>
        <begin position="29"/>
        <end position="42"/>
    </location>
</feature>
<dbReference type="AlphaFoldDB" id="H5URA5"/>
<keyword evidence="2" id="KW-0472">Membrane</keyword>
<dbReference type="Pfam" id="PF14030">
    <property type="entry name" value="DUF4245"/>
    <property type="match status" value="1"/>
</dbReference>
<feature type="transmembrane region" description="Helical" evidence="2">
    <location>
        <begin position="52"/>
        <end position="70"/>
    </location>
</feature>
<dbReference type="Proteomes" id="UP000004367">
    <property type="component" value="Unassembled WGS sequence"/>
</dbReference>
<evidence type="ECO:0000313" key="3">
    <source>
        <dbReference type="EMBL" id="GAB48263.1"/>
    </source>
</evidence>
<dbReference type="RefSeq" id="WP_009482161.1">
    <property type="nucleotide sequence ID" value="NZ_BAFE01000049.1"/>
</dbReference>
<name>H5URA5_9MICO</name>
<evidence type="ECO:0000256" key="2">
    <source>
        <dbReference type="SAM" id="Phobius"/>
    </source>
</evidence>
<evidence type="ECO:0000256" key="1">
    <source>
        <dbReference type="SAM" id="MobiDB-lite"/>
    </source>
</evidence>
<reference evidence="3 4" key="1">
    <citation type="submission" date="2012-02" db="EMBL/GenBank/DDBJ databases">
        <title>Whole genome shotgun sequence of Mobilicoccus pelagius NBRC 104925.</title>
        <authorList>
            <person name="Yoshida Y."/>
            <person name="Hosoyama A."/>
            <person name="Tsuchikane K."/>
            <person name="Katsumata H."/>
            <person name="Yamazaki S."/>
            <person name="Fujita N."/>
        </authorList>
    </citation>
    <scope>NUCLEOTIDE SEQUENCE [LARGE SCALE GENOMIC DNA]</scope>
    <source>
        <strain evidence="3 4">NBRC 104925</strain>
    </source>
</reference>
<dbReference type="eggNOG" id="ENOG5033P59">
    <property type="taxonomic scope" value="Bacteria"/>
</dbReference>
<keyword evidence="4" id="KW-1185">Reference proteome</keyword>
<proteinExistence type="predicted"/>
<organism evidence="3 4">
    <name type="scientific">Mobilicoccus pelagius NBRC 104925</name>
    <dbReference type="NCBI Taxonomy" id="1089455"/>
    <lineage>
        <taxon>Bacteria</taxon>
        <taxon>Bacillati</taxon>
        <taxon>Actinomycetota</taxon>
        <taxon>Actinomycetes</taxon>
        <taxon>Micrococcales</taxon>
        <taxon>Dermatophilaceae</taxon>
        <taxon>Mobilicoccus</taxon>
    </lineage>
</organism>
<keyword evidence="2" id="KW-0812">Transmembrane</keyword>
<sequence>MTSAAPSSPTPAGPPNDGSGPAGHGATTGHGATAAGQAPAARPRGRGNWRSLLLSTAAVGALLFVIFAIVPRPDSVTQPPVDVTPVARQLAEESGTTVWIPQLGEPGKPWKATSVRRGSEPTSWYAGYTRTDDDKAFVAVQQIPADTPAAAAQTWREDALSNGREDGTSTVGGETWTRFTTGGDPARRGLLGKKDDMTTVVSGLADYATLESVAGSLQPYRR</sequence>
<dbReference type="InterPro" id="IPR025339">
    <property type="entry name" value="DUF4245"/>
</dbReference>
<dbReference type="STRING" id="1089455.MOPEL_069_00180"/>
<accession>H5URA5</accession>
<evidence type="ECO:0008006" key="5">
    <source>
        <dbReference type="Google" id="ProtNLM"/>
    </source>
</evidence>
<gene>
    <name evidence="3" type="ORF">MOPEL_069_00180</name>
</gene>